<evidence type="ECO:0000259" key="1">
    <source>
        <dbReference type="Pfam" id="PF00899"/>
    </source>
</evidence>
<keyword evidence="2" id="KW-0808">Transferase</keyword>
<dbReference type="InterPro" id="IPR000594">
    <property type="entry name" value="ThiF_NAD_FAD-bd"/>
</dbReference>
<name>A0ABY3SLA4_9BACL</name>
<evidence type="ECO:0000313" key="2">
    <source>
        <dbReference type="EMBL" id="UJF34622.1"/>
    </source>
</evidence>
<keyword evidence="3" id="KW-1185">Reference proteome</keyword>
<evidence type="ECO:0000313" key="3">
    <source>
        <dbReference type="Proteomes" id="UP001649230"/>
    </source>
</evidence>
<dbReference type="PANTHER" id="PTHR43267:SF1">
    <property type="entry name" value="TRNA THREONYLCARBAMOYLADENOSINE DEHYDRATASE"/>
    <property type="match status" value="1"/>
</dbReference>
<sequence>MNEQFSRNLGIMTEEEILTLQKSTISIAGCGCIGGFSAELLVRMGIGKVKLADPDVFDVSNINRQCAAAHDTVGMSKVEALRNHLLRINPNLIIEEYTSGVTADNIQAFLTGADYVIDAIDYFEFPVSLMLHQAARKEQLHIITAVALGFGTSVLTFSPSGMTLEEYLGLPSDLSPEEVRNLTFPAGNYTSSLPSYATQEKIAGWIQSRTIPTISVGQALGPGVLVSQLVLHLLNRKQPLLVPDKFELQFEQ</sequence>
<gene>
    <name evidence="2" type="ORF">L0M14_05450</name>
</gene>
<protein>
    <submittedName>
        <fullName evidence="2">ThiF family adenylyltransferase</fullName>
    </submittedName>
</protein>
<proteinExistence type="predicted"/>
<dbReference type="SUPFAM" id="SSF69572">
    <property type="entry name" value="Activating enzymes of the ubiquitin-like proteins"/>
    <property type="match status" value="1"/>
</dbReference>
<dbReference type="InterPro" id="IPR035985">
    <property type="entry name" value="Ubiquitin-activating_enz"/>
</dbReference>
<dbReference type="RefSeq" id="WP_235121196.1">
    <property type="nucleotide sequence ID" value="NZ_CP090978.1"/>
</dbReference>
<organism evidence="2 3">
    <name type="scientific">Paenibacillus hexagrammi</name>
    <dbReference type="NCBI Taxonomy" id="2908839"/>
    <lineage>
        <taxon>Bacteria</taxon>
        <taxon>Bacillati</taxon>
        <taxon>Bacillota</taxon>
        <taxon>Bacilli</taxon>
        <taxon>Bacillales</taxon>
        <taxon>Paenibacillaceae</taxon>
        <taxon>Paenibacillus</taxon>
    </lineage>
</organism>
<dbReference type="Gene3D" id="3.40.50.720">
    <property type="entry name" value="NAD(P)-binding Rossmann-like Domain"/>
    <property type="match status" value="1"/>
</dbReference>
<dbReference type="EMBL" id="CP090978">
    <property type="protein sequence ID" value="UJF34622.1"/>
    <property type="molecule type" value="Genomic_DNA"/>
</dbReference>
<reference evidence="2 3" key="1">
    <citation type="journal article" date="2024" name="Int. J. Syst. Evol. Microbiol.">
        <title>Paenibacillus hexagrammi sp. nov., a novel bacterium isolated from the gut content of Hexagrammos agrammus.</title>
        <authorList>
            <person name="Jung H.K."/>
            <person name="Kim D.G."/>
            <person name="Zin H."/>
            <person name="Park J."/>
            <person name="Jung H."/>
            <person name="Kim Y.O."/>
            <person name="Kong H.J."/>
            <person name="Kim J.W."/>
            <person name="Kim Y.S."/>
        </authorList>
    </citation>
    <scope>NUCLEOTIDE SEQUENCE [LARGE SCALE GENOMIC DNA]</scope>
    <source>
        <strain evidence="2 3">YPD9-1</strain>
    </source>
</reference>
<dbReference type="GO" id="GO:0016779">
    <property type="term" value="F:nucleotidyltransferase activity"/>
    <property type="evidence" value="ECO:0007669"/>
    <property type="project" value="UniProtKB-KW"/>
</dbReference>
<dbReference type="Pfam" id="PF00899">
    <property type="entry name" value="ThiF"/>
    <property type="match status" value="1"/>
</dbReference>
<dbReference type="PANTHER" id="PTHR43267">
    <property type="entry name" value="TRNA THREONYLCARBAMOYLADENOSINE DEHYDRATASE"/>
    <property type="match status" value="1"/>
</dbReference>
<accession>A0ABY3SLA4</accession>
<keyword evidence="2" id="KW-0548">Nucleotidyltransferase</keyword>
<dbReference type="InterPro" id="IPR045886">
    <property type="entry name" value="ThiF/MoeB/HesA"/>
</dbReference>
<dbReference type="CDD" id="cd01483">
    <property type="entry name" value="E1_enzyme_family"/>
    <property type="match status" value="1"/>
</dbReference>
<dbReference type="Proteomes" id="UP001649230">
    <property type="component" value="Chromosome"/>
</dbReference>
<feature type="domain" description="THIF-type NAD/FAD binding fold" evidence="1">
    <location>
        <begin position="6"/>
        <end position="166"/>
    </location>
</feature>